<keyword evidence="3" id="KW-1185">Reference proteome</keyword>
<dbReference type="OrthoDB" id="10064411at2759"/>
<dbReference type="PANTHER" id="PTHR21193">
    <property type="entry name" value="OXIDOREDUCTASE-LIKE DOMAIN-CONTAINING PROTEIN 1"/>
    <property type="match status" value="1"/>
</dbReference>
<gene>
    <name evidence="2" type="ORF">SCHPADRAFT_876344</name>
</gene>
<dbReference type="PANTHER" id="PTHR21193:SF3">
    <property type="entry name" value="OXIDOREDUCTASE-LIKE DOMAIN-CONTAINING PROTEIN 1"/>
    <property type="match status" value="1"/>
</dbReference>
<accession>A0A0H2RIZ0</accession>
<dbReference type="STRING" id="27342.A0A0H2RIZ0"/>
<evidence type="ECO:0000313" key="2">
    <source>
        <dbReference type="EMBL" id="KLO11829.1"/>
    </source>
</evidence>
<name>A0A0H2RIZ0_9AGAM</name>
<dbReference type="EMBL" id="KQ085991">
    <property type="protein sequence ID" value="KLO11829.1"/>
    <property type="molecule type" value="Genomic_DNA"/>
</dbReference>
<dbReference type="Pfam" id="PF09791">
    <property type="entry name" value="Oxidored-like"/>
    <property type="match status" value="1"/>
</dbReference>
<dbReference type="InParanoid" id="A0A0H2RIZ0"/>
<evidence type="ECO:0000259" key="1">
    <source>
        <dbReference type="Pfam" id="PF09791"/>
    </source>
</evidence>
<organism evidence="2 3">
    <name type="scientific">Schizopora paradoxa</name>
    <dbReference type="NCBI Taxonomy" id="27342"/>
    <lineage>
        <taxon>Eukaryota</taxon>
        <taxon>Fungi</taxon>
        <taxon>Dikarya</taxon>
        <taxon>Basidiomycota</taxon>
        <taxon>Agaricomycotina</taxon>
        <taxon>Agaricomycetes</taxon>
        <taxon>Hymenochaetales</taxon>
        <taxon>Schizoporaceae</taxon>
        <taxon>Schizopora</taxon>
    </lineage>
</organism>
<reference evidence="2 3" key="1">
    <citation type="submission" date="2015-04" db="EMBL/GenBank/DDBJ databases">
        <title>Complete genome sequence of Schizopora paradoxa KUC8140, a cosmopolitan wood degrader in East Asia.</title>
        <authorList>
            <consortium name="DOE Joint Genome Institute"/>
            <person name="Min B."/>
            <person name="Park H."/>
            <person name="Jang Y."/>
            <person name="Kim J.-J."/>
            <person name="Kim K.H."/>
            <person name="Pangilinan J."/>
            <person name="Lipzen A."/>
            <person name="Riley R."/>
            <person name="Grigoriev I.V."/>
            <person name="Spatafora J.W."/>
            <person name="Choi I.-G."/>
        </authorList>
    </citation>
    <scope>NUCLEOTIDE SEQUENCE [LARGE SCALE GENOMIC DNA]</scope>
    <source>
        <strain evidence="2 3">KUC8140</strain>
    </source>
</reference>
<dbReference type="AlphaFoldDB" id="A0A0H2RIZ0"/>
<protein>
    <recommendedName>
        <fullName evidence="1">Oxidoreductase-like domain-containing protein</fullName>
    </recommendedName>
</protein>
<sequence>MLRPTCRLPLARTRYLIPSNLNIWRLIHVSAIRNHVFDNENGAALQRLKHPGRGGQNLSARYARLERSLRGKEEYLGELEEYRATGEEPGGLGTARTTRKLPQQVLFRGFVVPEEPKAPEPDECCMSGCAVCVHDLYQESLEAYDASVKALRASLIALGVDEAEWPPQIQTQGKKMVERKKDVALSAFEQMELQLAAKREKRESVVDVDVGAEASDKLLPSFLSSCGFFWRYQRQTRANEEKSGRYQSRRSSRGY</sequence>
<feature type="domain" description="Oxidoreductase-like" evidence="1">
    <location>
        <begin position="107"/>
        <end position="151"/>
    </location>
</feature>
<evidence type="ECO:0000313" key="3">
    <source>
        <dbReference type="Proteomes" id="UP000053477"/>
    </source>
</evidence>
<dbReference type="GO" id="GO:0005739">
    <property type="term" value="C:mitochondrion"/>
    <property type="evidence" value="ECO:0007669"/>
    <property type="project" value="TreeGrafter"/>
</dbReference>
<dbReference type="InterPro" id="IPR039251">
    <property type="entry name" value="OXLD1"/>
</dbReference>
<proteinExistence type="predicted"/>
<dbReference type="Proteomes" id="UP000053477">
    <property type="component" value="Unassembled WGS sequence"/>
</dbReference>
<dbReference type="InterPro" id="IPR019180">
    <property type="entry name" value="Oxidoreductase-like_N"/>
</dbReference>